<dbReference type="EMBL" id="CP117811">
    <property type="protein sequence ID" value="WDE96711.1"/>
    <property type="molecule type" value="Genomic_DNA"/>
</dbReference>
<protein>
    <submittedName>
        <fullName evidence="9">AEC family transporter</fullName>
    </submittedName>
</protein>
<accession>A0ABY7VR98</accession>
<keyword evidence="7 8" id="KW-0472">Membrane</keyword>
<name>A0ABY7VR98_9BACT</name>
<keyword evidence="3" id="KW-0813">Transport</keyword>
<dbReference type="PANTHER" id="PTHR36838">
    <property type="entry name" value="AUXIN EFFLUX CARRIER FAMILY PROTEIN"/>
    <property type="match status" value="1"/>
</dbReference>
<dbReference type="Gene3D" id="1.20.1530.20">
    <property type="match status" value="2"/>
</dbReference>
<feature type="transmembrane region" description="Helical" evidence="8">
    <location>
        <begin position="266"/>
        <end position="286"/>
    </location>
</feature>
<keyword evidence="6 8" id="KW-1133">Transmembrane helix</keyword>
<dbReference type="InterPro" id="IPR038770">
    <property type="entry name" value="Na+/solute_symporter_sf"/>
</dbReference>
<dbReference type="InterPro" id="IPR004776">
    <property type="entry name" value="Mem_transp_PIN-like"/>
</dbReference>
<evidence type="ECO:0000256" key="4">
    <source>
        <dbReference type="ARBA" id="ARBA00022475"/>
    </source>
</evidence>
<keyword evidence="4" id="KW-1003">Cell membrane</keyword>
<dbReference type="PANTHER" id="PTHR36838:SF1">
    <property type="entry name" value="SLR1864 PROTEIN"/>
    <property type="match status" value="1"/>
</dbReference>
<evidence type="ECO:0000256" key="1">
    <source>
        <dbReference type="ARBA" id="ARBA00004651"/>
    </source>
</evidence>
<dbReference type="RefSeq" id="WP_274150776.1">
    <property type="nucleotide sequence ID" value="NZ_CP117811.1"/>
</dbReference>
<evidence type="ECO:0000256" key="3">
    <source>
        <dbReference type="ARBA" id="ARBA00022448"/>
    </source>
</evidence>
<evidence type="ECO:0000313" key="9">
    <source>
        <dbReference type="EMBL" id="WDE96711.1"/>
    </source>
</evidence>
<feature type="transmembrane region" description="Helical" evidence="8">
    <location>
        <begin position="102"/>
        <end position="125"/>
    </location>
</feature>
<feature type="transmembrane region" description="Helical" evidence="8">
    <location>
        <begin position="165"/>
        <end position="188"/>
    </location>
</feature>
<reference evidence="9 10" key="1">
    <citation type="submission" date="2023-02" db="EMBL/GenBank/DDBJ databases">
        <title>Genome sequence of Lentisphaera profundi SAORIC-696.</title>
        <authorList>
            <person name="Kim e."/>
            <person name="Cho J.-C."/>
            <person name="Choi A."/>
            <person name="Kang I."/>
        </authorList>
    </citation>
    <scope>NUCLEOTIDE SEQUENCE [LARGE SCALE GENOMIC DNA]</scope>
    <source>
        <strain evidence="9 10">SAORIC-696</strain>
    </source>
</reference>
<evidence type="ECO:0000256" key="8">
    <source>
        <dbReference type="SAM" id="Phobius"/>
    </source>
</evidence>
<keyword evidence="5 8" id="KW-0812">Transmembrane</keyword>
<keyword evidence="10" id="KW-1185">Reference proteome</keyword>
<proteinExistence type="inferred from homology"/>
<dbReference type="Proteomes" id="UP001214250">
    <property type="component" value="Chromosome 1"/>
</dbReference>
<feature type="transmembrane region" description="Helical" evidence="8">
    <location>
        <begin position="65"/>
        <end position="90"/>
    </location>
</feature>
<evidence type="ECO:0000256" key="2">
    <source>
        <dbReference type="ARBA" id="ARBA00010145"/>
    </source>
</evidence>
<feature type="transmembrane region" description="Helical" evidence="8">
    <location>
        <begin position="200"/>
        <end position="219"/>
    </location>
</feature>
<feature type="transmembrane region" description="Helical" evidence="8">
    <location>
        <begin position="131"/>
        <end position="153"/>
    </location>
</feature>
<evidence type="ECO:0000256" key="6">
    <source>
        <dbReference type="ARBA" id="ARBA00022989"/>
    </source>
</evidence>
<comment type="similarity">
    <text evidence="2">Belongs to the auxin efflux carrier (TC 2.A.69) family.</text>
</comment>
<dbReference type="Pfam" id="PF03547">
    <property type="entry name" value="Mem_trans"/>
    <property type="match status" value="2"/>
</dbReference>
<evidence type="ECO:0000256" key="7">
    <source>
        <dbReference type="ARBA" id="ARBA00023136"/>
    </source>
</evidence>
<evidence type="ECO:0000313" key="10">
    <source>
        <dbReference type="Proteomes" id="UP001214250"/>
    </source>
</evidence>
<feature type="transmembrane region" description="Helical" evidence="8">
    <location>
        <begin position="293"/>
        <end position="314"/>
    </location>
</feature>
<comment type="subcellular location">
    <subcellularLocation>
        <location evidence="1">Cell membrane</location>
        <topology evidence="1">Multi-pass membrane protein</topology>
    </subcellularLocation>
</comment>
<gene>
    <name evidence="9" type="ORF">PQO03_01860</name>
</gene>
<feature type="transmembrane region" description="Helical" evidence="8">
    <location>
        <begin position="6"/>
        <end position="22"/>
    </location>
</feature>
<feature type="transmembrane region" description="Helical" evidence="8">
    <location>
        <begin position="34"/>
        <end position="53"/>
    </location>
</feature>
<organism evidence="9 10">
    <name type="scientific">Lentisphaera profundi</name>
    <dbReference type="NCBI Taxonomy" id="1658616"/>
    <lineage>
        <taxon>Bacteria</taxon>
        <taxon>Pseudomonadati</taxon>
        <taxon>Lentisphaerota</taxon>
        <taxon>Lentisphaeria</taxon>
        <taxon>Lentisphaerales</taxon>
        <taxon>Lentisphaeraceae</taxon>
        <taxon>Lentisphaera</taxon>
    </lineage>
</organism>
<sequence length="317" mass="34624">MSPAIHASLLVITISAAGFIAHRKDVIKQGHSASLTNLLIKVLMPALIFSSITQNEEFLSSNLVFMAPLMGFVFVSISFLISYVFAKVFLRGKDLSDPENKRSFVTACGMQNYGYIAIPVIATLFPEQNLIGPLLMHNVGVEIAMWTIACSTLRGSFDRKSLGQILNAPFITVIFSLIVLFSGVYRFIPPFFMDSSRAVGQTAIPIGLILVGATLSELFKEGLFEGKASRLVKLVVLGLLNRQIIIPIAWFALIAMIPMSPDLKKIMYVQAAMPAAFFTIVLSRHFGGNVRTIAIVSVASFVVSPISISIWLSFMPS</sequence>
<evidence type="ECO:0000256" key="5">
    <source>
        <dbReference type="ARBA" id="ARBA00022692"/>
    </source>
</evidence>
<feature type="transmembrane region" description="Helical" evidence="8">
    <location>
        <begin position="231"/>
        <end position="254"/>
    </location>
</feature>